<dbReference type="Proteomes" id="UP000319897">
    <property type="component" value="Unassembled WGS sequence"/>
</dbReference>
<dbReference type="InterPro" id="IPR051598">
    <property type="entry name" value="TSUP/Inactive_protease-like"/>
</dbReference>
<feature type="transmembrane region" description="Helical" evidence="5">
    <location>
        <begin position="171"/>
        <end position="199"/>
    </location>
</feature>
<feature type="transmembrane region" description="Helical" evidence="5">
    <location>
        <begin position="44"/>
        <end position="73"/>
    </location>
</feature>
<keyword evidence="7" id="KW-1185">Reference proteome</keyword>
<feature type="transmembrane region" description="Helical" evidence="5">
    <location>
        <begin position="12"/>
        <end position="38"/>
    </location>
</feature>
<dbReference type="RefSeq" id="WP_140928560.1">
    <property type="nucleotide sequence ID" value="NZ_VFSU01000026.1"/>
</dbReference>
<evidence type="ECO:0000313" key="6">
    <source>
        <dbReference type="EMBL" id="TPE60624.1"/>
    </source>
</evidence>
<feature type="transmembrane region" description="Helical" evidence="5">
    <location>
        <begin position="272"/>
        <end position="293"/>
    </location>
</feature>
<feature type="transmembrane region" description="Helical" evidence="5">
    <location>
        <begin position="110"/>
        <end position="130"/>
    </location>
</feature>
<dbReference type="OrthoDB" id="9779078at2"/>
<comment type="similarity">
    <text evidence="5">Belongs to the 4-toluene sulfonate uptake permease (TSUP) (TC 2.A.102) family.</text>
</comment>
<accession>A0A501XK24</accession>
<feature type="transmembrane region" description="Helical" evidence="5">
    <location>
        <begin position="240"/>
        <end position="260"/>
    </location>
</feature>
<gene>
    <name evidence="6" type="ORF">FJQ54_11215</name>
</gene>
<evidence type="ECO:0000256" key="1">
    <source>
        <dbReference type="ARBA" id="ARBA00004141"/>
    </source>
</evidence>
<evidence type="ECO:0000313" key="7">
    <source>
        <dbReference type="Proteomes" id="UP000319897"/>
    </source>
</evidence>
<name>A0A501XK24_9SPHN</name>
<dbReference type="AlphaFoldDB" id="A0A501XK24"/>
<dbReference type="EMBL" id="VFSU01000026">
    <property type="protein sequence ID" value="TPE60624.1"/>
    <property type="molecule type" value="Genomic_DNA"/>
</dbReference>
<evidence type="ECO:0000256" key="5">
    <source>
        <dbReference type="RuleBase" id="RU363041"/>
    </source>
</evidence>
<dbReference type="PANTHER" id="PTHR43701">
    <property type="entry name" value="MEMBRANE TRANSPORTER PROTEIN MJ0441-RELATED"/>
    <property type="match status" value="1"/>
</dbReference>
<comment type="subcellular location">
    <subcellularLocation>
        <location evidence="5">Cell membrane</location>
        <topology evidence="5">Multi-pass membrane protein</topology>
    </subcellularLocation>
    <subcellularLocation>
        <location evidence="1">Membrane</location>
        <topology evidence="1">Multi-pass membrane protein</topology>
    </subcellularLocation>
</comment>
<protein>
    <recommendedName>
        <fullName evidence="5">Probable membrane transporter protein</fullName>
    </recommendedName>
</protein>
<comment type="caution">
    <text evidence="6">The sequence shown here is derived from an EMBL/GenBank/DDBJ whole genome shotgun (WGS) entry which is preliminary data.</text>
</comment>
<feature type="transmembrane region" description="Helical" evidence="5">
    <location>
        <begin position="205"/>
        <end position="233"/>
    </location>
</feature>
<evidence type="ECO:0000256" key="4">
    <source>
        <dbReference type="ARBA" id="ARBA00023136"/>
    </source>
</evidence>
<dbReference type="Pfam" id="PF01925">
    <property type="entry name" value="TauE"/>
    <property type="match status" value="1"/>
</dbReference>
<dbReference type="InterPro" id="IPR002781">
    <property type="entry name" value="TM_pro_TauE-like"/>
</dbReference>
<keyword evidence="3 5" id="KW-1133">Transmembrane helix</keyword>
<organism evidence="6 7">
    <name type="scientific">Sandaracinobacter neustonicus</name>
    <dbReference type="NCBI Taxonomy" id="1715348"/>
    <lineage>
        <taxon>Bacteria</taxon>
        <taxon>Pseudomonadati</taxon>
        <taxon>Pseudomonadota</taxon>
        <taxon>Alphaproteobacteria</taxon>
        <taxon>Sphingomonadales</taxon>
        <taxon>Sphingosinicellaceae</taxon>
        <taxon>Sandaracinobacter</taxon>
    </lineage>
</organism>
<keyword evidence="5" id="KW-1003">Cell membrane</keyword>
<dbReference type="GO" id="GO:0005886">
    <property type="term" value="C:plasma membrane"/>
    <property type="evidence" value="ECO:0007669"/>
    <property type="project" value="UniProtKB-SubCell"/>
</dbReference>
<dbReference type="PANTHER" id="PTHR43701:SF12">
    <property type="entry name" value="MEMBRANE TRANSPORTER PROTEIN YTNM-RELATED"/>
    <property type="match status" value="1"/>
</dbReference>
<proteinExistence type="inferred from homology"/>
<evidence type="ECO:0000256" key="3">
    <source>
        <dbReference type="ARBA" id="ARBA00022989"/>
    </source>
</evidence>
<reference evidence="6 7" key="1">
    <citation type="submission" date="2019-06" db="EMBL/GenBank/DDBJ databases">
        <authorList>
            <person name="Lee I."/>
            <person name="Jang G.I."/>
            <person name="Hwang C.Y."/>
        </authorList>
    </citation>
    <scope>NUCLEOTIDE SEQUENCE [LARGE SCALE GENOMIC DNA]</scope>
    <source>
        <strain evidence="6 7">PAMC 28131</strain>
    </source>
</reference>
<keyword evidence="2 5" id="KW-0812">Transmembrane</keyword>
<evidence type="ECO:0000256" key="2">
    <source>
        <dbReference type="ARBA" id="ARBA00022692"/>
    </source>
</evidence>
<keyword evidence="4 5" id="KW-0472">Membrane</keyword>
<sequence length="306" mass="31922">MDLYLPIAEMSVNALVIIGLGALVGFLSGMFGVGGGFLTTPLLIFYGIPPAVAVASSATQVTGTSVSGAYSYFRRGQIDLKMGAVLVAGGMLGSVLGSFLFRWLKSLGQIDVTIAIIYVLFLGTVGTLMLKEVLTTMKAQRSGQAPARRGRRHHPLVAALPLKMRFPRSGVYISVLAPFLVGAGVGVLTVIMGVGGGFIMVPAMLYLLGMAAGVVVGTSLFQILFVTAVATLLHATQSQTVDILLAILLLLGGVAGAQLGARAAQRLPAEKLRLFLALLVLAVAIRLAIGLTWTPRELFSIQTALA</sequence>
<feature type="transmembrane region" description="Helical" evidence="5">
    <location>
        <begin position="85"/>
        <end position="104"/>
    </location>
</feature>